<protein>
    <submittedName>
        <fullName evidence="1">Uncharacterized protein</fullName>
    </submittedName>
</protein>
<name>A0A7J6UBF7_PEROL</name>
<feature type="non-terminal residue" evidence="1">
    <location>
        <position position="1"/>
    </location>
</feature>
<evidence type="ECO:0000313" key="2">
    <source>
        <dbReference type="Proteomes" id="UP000553632"/>
    </source>
</evidence>
<evidence type="ECO:0000313" key="1">
    <source>
        <dbReference type="EMBL" id="KAF4754523.1"/>
    </source>
</evidence>
<dbReference type="AlphaFoldDB" id="A0A7J6UBF7"/>
<accession>A0A7J6UBF7</accession>
<gene>
    <name evidence="1" type="ORF">FOZ63_004593</name>
</gene>
<feature type="non-terminal residue" evidence="1">
    <location>
        <position position="76"/>
    </location>
</feature>
<reference evidence="1 2" key="1">
    <citation type="submission" date="2020-04" db="EMBL/GenBank/DDBJ databases">
        <title>Perkinsus olseni comparative genomics.</title>
        <authorList>
            <person name="Bogema D.R."/>
        </authorList>
    </citation>
    <scope>NUCLEOTIDE SEQUENCE [LARGE SCALE GENOMIC DNA]</scope>
    <source>
        <strain evidence="1 2">ATCC PRA-207</strain>
    </source>
</reference>
<dbReference type="Proteomes" id="UP000553632">
    <property type="component" value="Unassembled WGS sequence"/>
</dbReference>
<keyword evidence="2" id="KW-1185">Reference proteome</keyword>
<organism evidence="1 2">
    <name type="scientific">Perkinsus olseni</name>
    <name type="common">Perkinsus atlanticus</name>
    <dbReference type="NCBI Taxonomy" id="32597"/>
    <lineage>
        <taxon>Eukaryota</taxon>
        <taxon>Sar</taxon>
        <taxon>Alveolata</taxon>
        <taxon>Perkinsozoa</taxon>
        <taxon>Perkinsea</taxon>
        <taxon>Perkinsida</taxon>
        <taxon>Perkinsidae</taxon>
        <taxon>Perkinsus</taxon>
    </lineage>
</organism>
<comment type="caution">
    <text evidence="1">The sequence shown here is derived from an EMBL/GenBank/DDBJ whole genome shotgun (WGS) entry which is preliminary data.</text>
</comment>
<dbReference type="EMBL" id="JABANO010004840">
    <property type="protein sequence ID" value="KAF4754523.1"/>
    <property type="molecule type" value="Genomic_DNA"/>
</dbReference>
<sequence>VRPVEDAHPVRSWSEKVQRCYQYHSHDGTWEGHLVCQHRLCAVRHPLGRIFEGYALEGLGQGDEGAHVTRQGSRCE</sequence>
<proteinExistence type="predicted"/>